<sequence>MNWVAVADFIEHVDQQALMLGRRIGDRVEGGGVIAIITASEAKRRVDADAARTDG</sequence>
<dbReference type="AlphaFoldDB" id="A0A3G1DGR5"/>
<accession>A0A3G1DGR5</accession>
<geneLocation type="plasmid" evidence="1">
    <name>pHN39-SIM</name>
</geneLocation>
<protein>
    <submittedName>
        <fullName evidence="1">Uncharacterized protein</fullName>
    </submittedName>
</protein>
<proteinExistence type="predicted"/>
<organism evidence="1">
    <name type="scientific">Pseudomonas aeruginosa</name>
    <dbReference type="NCBI Taxonomy" id="287"/>
    <lineage>
        <taxon>Bacteria</taxon>
        <taxon>Pseudomonadati</taxon>
        <taxon>Pseudomonadota</taxon>
        <taxon>Gammaproteobacteria</taxon>
        <taxon>Pseudomonadales</taxon>
        <taxon>Pseudomonadaceae</taxon>
        <taxon>Pseudomonas</taxon>
    </lineage>
</organism>
<evidence type="ECO:0000313" key="1">
    <source>
        <dbReference type="EMBL" id="AMP35908.1"/>
    </source>
</evidence>
<dbReference type="RefSeq" id="WP_016487060.1">
    <property type="nucleotide sequence ID" value="NZ_CAADKB010000251.1"/>
</dbReference>
<reference evidence="1" key="1">
    <citation type="submission" date="2015-12" db="EMBL/GenBank/DDBJ databases">
        <title>The first report of fully sequenced SIM-encoding plasmid pHN39-SIM.</title>
        <authorList>
            <person name="Sun F."/>
            <person name="Zhou D."/>
            <person name="Wang Q."/>
            <person name="Feng J."/>
            <person name="Feng W."/>
            <person name="Luo W."/>
            <person name="Zhang D."/>
            <person name="Chen Y."/>
            <person name="Qiu X."/>
            <person name="Yin Z."/>
            <person name="Chen W."/>
            <person name="Xia P."/>
        </authorList>
    </citation>
    <scope>NUCLEOTIDE SEQUENCE</scope>
    <source>
        <strain evidence="1">HN39</strain>
        <plasmid evidence="1">pHN39-SIM</plasmid>
    </source>
</reference>
<keyword evidence="1" id="KW-0614">Plasmid</keyword>
<dbReference type="EMBL" id="KU254577">
    <property type="protein sequence ID" value="AMP35908.1"/>
    <property type="molecule type" value="Genomic_DNA"/>
</dbReference>
<name>A0A3G1DGR5_PSEAI</name>
<dbReference type="GeneID" id="92663991"/>